<dbReference type="AlphaFoldDB" id="M0HJL3"/>
<organism evidence="2 3">
    <name type="scientific">Haloferax elongans ATCC BAA-1513</name>
    <dbReference type="NCBI Taxonomy" id="1230453"/>
    <lineage>
        <taxon>Archaea</taxon>
        <taxon>Methanobacteriati</taxon>
        <taxon>Methanobacteriota</taxon>
        <taxon>Stenosarchaea group</taxon>
        <taxon>Halobacteria</taxon>
        <taxon>Halobacteriales</taxon>
        <taxon>Haloferacaceae</taxon>
        <taxon>Haloferax</taxon>
    </lineage>
</organism>
<protein>
    <submittedName>
        <fullName evidence="2">Spermidine/putrescine-binding periplasmic protein-like protein</fullName>
    </submittedName>
</protein>
<dbReference type="Gene3D" id="3.40.190.10">
    <property type="entry name" value="Periplasmic binding protein-like II"/>
    <property type="match status" value="1"/>
</dbReference>
<dbReference type="PANTHER" id="PTHR30222">
    <property type="entry name" value="SPERMIDINE/PUTRESCINE-BINDING PERIPLASMIC PROTEIN"/>
    <property type="match status" value="1"/>
</dbReference>
<dbReference type="InterPro" id="IPR006311">
    <property type="entry name" value="TAT_signal"/>
</dbReference>
<name>M0HJL3_HALEO</name>
<dbReference type="OrthoDB" id="30917at2157"/>
<dbReference type="SUPFAM" id="SSF53850">
    <property type="entry name" value="Periplasmic binding protein-like II"/>
    <property type="match status" value="1"/>
</dbReference>
<keyword evidence="3" id="KW-1185">Reference proteome</keyword>
<dbReference type="PANTHER" id="PTHR30222:SF17">
    <property type="entry name" value="SPERMIDINE_PUTRESCINE-BINDING PERIPLASMIC PROTEIN"/>
    <property type="match status" value="1"/>
</dbReference>
<sequence length="398" mass="44313">MRRRSPADRRSPSTASRRRFLTYAATAGLVSGLAGCSARGPDATRAPTDIEEWPPTNYGTKLVTRNKYKSLAGRRSGFGDEFDVEVTNYGDPYEWKESKKQGGRTDSPGLLDGIVQAVTQHATGEDVGPKSVLDSVSTDGGWILGRALDDELVFELPVDVMPNWSHLDERVRTHTPAQQDGSFYAVPMEMQLAPLVYNTEHFDEPPSSWEVLLDEQYADRMAIGALDFVKPEFLLAGLLTQADPTSPDDYETLIDTVQTLDEREMYHGTISESIEAFANGDAVVGVLDLPMLYTARFGRDAPLDYTVPDEGAWATAMHTVIPKAAPNPATAVLFANWCLNPKNAVKICDTGHKPSVDVSDYLDTEREAFYSWSDDWTLHWITPALEHQYYDYWSRMAE</sequence>
<evidence type="ECO:0000313" key="3">
    <source>
        <dbReference type="Proteomes" id="UP000011612"/>
    </source>
</evidence>
<dbReference type="Proteomes" id="UP000011612">
    <property type="component" value="Unassembled WGS sequence"/>
</dbReference>
<proteinExistence type="predicted"/>
<dbReference type="InterPro" id="IPR006059">
    <property type="entry name" value="SBP"/>
</dbReference>
<keyword evidence="1" id="KW-0732">Signal</keyword>
<dbReference type="STRING" id="1230453.C453_11696"/>
<evidence type="ECO:0000256" key="1">
    <source>
        <dbReference type="ARBA" id="ARBA00022729"/>
    </source>
</evidence>
<dbReference type="RefSeq" id="WP_008324687.1">
    <property type="nucleotide sequence ID" value="NZ_AOLK01000019.1"/>
</dbReference>
<dbReference type="EMBL" id="AOLK01000019">
    <property type="protein sequence ID" value="ELZ84676.1"/>
    <property type="molecule type" value="Genomic_DNA"/>
</dbReference>
<dbReference type="Pfam" id="PF13416">
    <property type="entry name" value="SBP_bac_8"/>
    <property type="match status" value="1"/>
</dbReference>
<comment type="caution">
    <text evidence="2">The sequence shown here is derived from an EMBL/GenBank/DDBJ whole genome shotgun (WGS) entry which is preliminary data.</text>
</comment>
<gene>
    <name evidence="2" type="ORF">C453_11696</name>
</gene>
<accession>M0HJL3</accession>
<dbReference type="PROSITE" id="PS51318">
    <property type="entry name" value="TAT"/>
    <property type="match status" value="1"/>
</dbReference>
<reference evidence="2 3" key="1">
    <citation type="journal article" date="2014" name="PLoS Genet.">
        <title>Phylogenetically driven sequencing of extremely halophilic archaea reveals strategies for static and dynamic osmo-response.</title>
        <authorList>
            <person name="Becker E.A."/>
            <person name="Seitzer P.M."/>
            <person name="Tritt A."/>
            <person name="Larsen D."/>
            <person name="Krusor M."/>
            <person name="Yao A.I."/>
            <person name="Wu D."/>
            <person name="Madern D."/>
            <person name="Eisen J.A."/>
            <person name="Darling A.E."/>
            <person name="Facciotti M.T."/>
        </authorList>
    </citation>
    <scope>NUCLEOTIDE SEQUENCE [LARGE SCALE GENOMIC DNA]</scope>
    <source>
        <strain evidence="2 3">ATCC BAA-1513</strain>
    </source>
</reference>
<evidence type="ECO:0000313" key="2">
    <source>
        <dbReference type="EMBL" id="ELZ84676.1"/>
    </source>
</evidence>
<dbReference type="PATRIC" id="fig|1230453.4.peg.2309"/>